<name>A0AAV1E9N2_OLDCO</name>
<reference evidence="3" key="1">
    <citation type="submission" date="2023-03" db="EMBL/GenBank/DDBJ databases">
        <authorList>
            <person name="Julca I."/>
        </authorList>
    </citation>
    <scope>NUCLEOTIDE SEQUENCE</scope>
</reference>
<dbReference type="GO" id="GO:0004523">
    <property type="term" value="F:RNA-DNA hybrid ribonuclease activity"/>
    <property type="evidence" value="ECO:0007669"/>
    <property type="project" value="InterPro"/>
</dbReference>
<organism evidence="3 4">
    <name type="scientific">Oldenlandia corymbosa var. corymbosa</name>
    <dbReference type="NCBI Taxonomy" id="529605"/>
    <lineage>
        <taxon>Eukaryota</taxon>
        <taxon>Viridiplantae</taxon>
        <taxon>Streptophyta</taxon>
        <taxon>Embryophyta</taxon>
        <taxon>Tracheophyta</taxon>
        <taxon>Spermatophyta</taxon>
        <taxon>Magnoliopsida</taxon>
        <taxon>eudicotyledons</taxon>
        <taxon>Gunneridae</taxon>
        <taxon>Pentapetalae</taxon>
        <taxon>asterids</taxon>
        <taxon>lamiids</taxon>
        <taxon>Gentianales</taxon>
        <taxon>Rubiaceae</taxon>
        <taxon>Rubioideae</taxon>
        <taxon>Spermacoceae</taxon>
        <taxon>Hedyotis-Oldenlandia complex</taxon>
        <taxon>Oldenlandia</taxon>
    </lineage>
</organism>
<feature type="domain" description="Reverse transcriptase zinc-binding" evidence="2">
    <location>
        <begin position="2"/>
        <end position="100"/>
    </location>
</feature>
<dbReference type="Gene3D" id="3.30.420.10">
    <property type="entry name" value="Ribonuclease H-like superfamily/Ribonuclease H"/>
    <property type="match status" value="1"/>
</dbReference>
<dbReference type="Proteomes" id="UP001161247">
    <property type="component" value="Chromosome 8"/>
</dbReference>
<gene>
    <name evidence="3" type="ORF">OLC1_LOCUS22720</name>
</gene>
<sequence length="303" mass="34703">MFSVSSAYEVASNLREELRGNTGSSRGAERDSRTWKRTWALKIKAKLKHFVWRVYKGWIAVNSALNKRGIKVDEQSKRCGEGLEKIEHVSFHCRKSILIWKMSSVQWDGIQHLTESFPDWWDKLREARASEDFTARLEISVYTLWQIWKSRNSWLFEEKETEPLLIAQRALNEWNEFKPVHPQTNVPTQSISSEEGTQGWRCPESGMVRINVSSFRGASNGGTGIGLVMRHENGGLVLAKPSLLEATQSSLSAELESIRMGLQEAQGRGLKKVEMQIDEMNIVMWLQRQIRPIAEVMAIVDDI</sequence>
<protein>
    <submittedName>
        <fullName evidence="3">OLC1v1017559C1</fullName>
    </submittedName>
</protein>
<evidence type="ECO:0000313" key="4">
    <source>
        <dbReference type="Proteomes" id="UP001161247"/>
    </source>
</evidence>
<keyword evidence="4" id="KW-1185">Reference proteome</keyword>
<dbReference type="PANTHER" id="PTHR47074">
    <property type="entry name" value="BNAC02G40300D PROTEIN"/>
    <property type="match status" value="1"/>
</dbReference>
<dbReference type="EMBL" id="OX459125">
    <property type="protein sequence ID" value="CAI9116419.1"/>
    <property type="molecule type" value="Genomic_DNA"/>
</dbReference>
<dbReference type="InterPro" id="IPR036397">
    <property type="entry name" value="RNaseH_sf"/>
</dbReference>
<evidence type="ECO:0000259" key="1">
    <source>
        <dbReference type="Pfam" id="PF13456"/>
    </source>
</evidence>
<evidence type="ECO:0000259" key="2">
    <source>
        <dbReference type="Pfam" id="PF13966"/>
    </source>
</evidence>
<evidence type="ECO:0000313" key="3">
    <source>
        <dbReference type="EMBL" id="CAI9116419.1"/>
    </source>
</evidence>
<dbReference type="Pfam" id="PF13966">
    <property type="entry name" value="zf-RVT"/>
    <property type="match status" value="1"/>
</dbReference>
<dbReference type="AlphaFoldDB" id="A0AAV1E9N2"/>
<proteinExistence type="predicted"/>
<dbReference type="InterPro" id="IPR026960">
    <property type="entry name" value="RVT-Znf"/>
</dbReference>
<dbReference type="InterPro" id="IPR044730">
    <property type="entry name" value="RNase_H-like_dom_plant"/>
</dbReference>
<dbReference type="PANTHER" id="PTHR47074:SF21">
    <property type="entry name" value="RNASE H TYPE-1 DOMAIN-CONTAINING PROTEIN"/>
    <property type="match status" value="1"/>
</dbReference>
<dbReference type="GO" id="GO:0003676">
    <property type="term" value="F:nucleic acid binding"/>
    <property type="evidence" value="ECO:0007669"/>
    <property type="project" value="InterPro"/>
</dbReference>
<dbReference type="CDD" id="cd06222">
    <property type="entry name" value="RNase_H_like"/>
    <property type="match status" value="1"/>
</dbReference>
<dbReference type="Pfam" id="PF13456">
    <property type="entry name" value="RVT_3"/>
    <property type="match status" value="1"/>
</dbReference>
<accession>A0AAV1E9N2</accession>
<feature type="domain" description="RNase H type-1" evidence="1">
    <location>
        <begin position="218"/>
        <end position="291"/>
    </location>
</feature>
<dbReference type="InterPro" id="IPR052929">
    <property type="entry name" value="RNase_H-like_EbsB-rel"/>
</dbReference>
<dbReference type="InterPro" id="IPR002156">
    <property type="entry name" value="RNaseH_domain"/>
</dbReference>